<accession>A0A2S1LRX2</accession>
<dbReference type="Pfam" id="PF18096">
    <property type="entry name" value="Thump_like"/>
    <property type="match status" value="1"/>
</dbReference>
<dbReference type="InterPro" id="IPR041497">
    <property type="entry name" value="Thump-like"/>
</dbReference>
<keyword evidence="3" id="KW-0489">Methyltransferase</keyword>
<dbReference type="CDD" id="cd02440">
    <property type="entry name" value="AdoMet_MTases"/>
    <property type="match status" value="1"/>
</dbReference>
<dbReference type="Pfam" id="PF22013">
    <property type="entry name" value="PG_1098_Fer"/>
    <property type="match status" value="1"/>
</dbReference>
<dbReference type="GO" id="GO:0032259">
    <property type="term" value="P:methylation"/>
    <property type="evidence" value="ECO:0007669"/>
    <property type="project" value="UniProtKB-KW"/>
</dbReference>
<reference evidence="3 4" key="1">
    <citation type="submission" date="2017-04" db="EMBL/GenBank/DDBJ databases">
        <title>Complete genome sequence of Flavobacterium kingsejong AJ004.</title>
        <authorList>
            <person name="Lee P.C."/>
        </authorList>
    </citation>
    <scope>NUCLEOTIDE SEQUENCE [LARGE SCALE GENOMIC DNA]</scope>
    <source>
        <strain evidence="3 4">AJ004</strain>
    </source>
</reference>
<keyword evidence="4" id="KW-1185">Reference proteome</keyword>
<evidence type="ECO:0000259" key="1">
    <source>
        <dbReference type="Pfam" id="PF18096"/>
    </source>
</evidence>
<dbReference type="KEGG" id="fki:FK004_14985"/>
<dbReference type="GO" id="GO:0008168">
    <property type="term" value="F:methyltransferase activity"/>
    <property type="evidence" value="ECO:0007669"/>
    <property type="project" value="UniProtKB-KW"/>
</dbReference>
<dbReference type="InterPro" id="IPR029063">
    <property type="entry name" value="SAM-dependent_MTases_sf"/>
</dbReference>
<proteinExistence type="predicted"/>
<dbReference type="InterPro" id="IPR054168">
    <property type="entry name" value="PG_1098_Fer"/>
</dbReference>
<dbReference type="EMBL" id="CP020919">
    <property type="protein sequence ID" value="AWG26438.1"/>
    <property type="molecule type" value="Genomic_DNA"/>
</dbReference>
<dbReference type="SUPFAM" id="SSF53335">
    <property type="entry name" value="S-adenosyl-L-methionine-dependent methyltransferases"/>
    <property type="match status" value="1"/>
</dbReference>
<sequence>MKSSIKLNNSALENPVLAPEIQHFIQDHIGADITRLALQKNPFPAVSWLEILNQIAAKTKSKEKLPTWFNATDIIYPAKISIEQTSSEKTALYKSQIVSGETLIDLTGGFGVDDFYFAKAVKKVIHCEINPELSTLVRHNFQALGIDSITCITGDSTEILKTIPEKLDWIYIDPSRRSDHKGKVFMLQDCLPNVPELLDFYFEHTDALLIKTAPILDLSSGISELSHVKNIHIVAVENEVKELLWELSKGYNGAITLKTVNITNSGMEYFQSTHKESIADVQYSLPKKYLYEPNSAIMKSGSFDAISSTFHVEKLHQHSHLYTSGKLIDFPGRRFEIQSVVPYQKKEMSQFKGKKVNITTRNFPDSVENIRKKWKINDGGDDYCFFTTDVNTNKIILICTKIKNT</sequence>
<evidence type="ECO:0000313" key="3">
    <source>
        <dbReference type="EMBL" id="AWG26438.1"/>
    </source>
</evidence>
<gene>
    <name evidence="3" type="ORF">FK004_14985</name>
</gene>
<dbReference type="PANTHER" id="PTHR14741">
    <property type="entry name" value="S-ADENOSYLMETHIONINE-DEPENDENT METHYLTRANSFERASE RELATED"/>
    <property type="match status" value="1"/>
</dbReference>
<dbReference type="AlphaFoldDB" id="A0A2S1LRX2"/>
<evidence type="ECO:0000313" key="4">
    <source>
        <dbReference type="Proteomes" id="UP000244677"/>
    </source>
</evidence>
<dbReference type="Proteomes" id="UP000244677">
    <property type="component" value="Chromosome"/>
</dbReference>
<evidence type="ECO:0000259" key="2">
    <source>
        <dbReference type="Pfam" id="PF22013"/>
    </source>
</evidence>
<dbReference type="Gene3D" id="1.10.10.1110">
    <property type="entry name" value="Methyltransferase PG1098, N-terminal domain"/>
    <property type="match status" value="1"/>
</dbReference>
<protein>
    <submittedName>
        <fullName evidence="3">SAM-dependent methyltransferase</fullName>
    </submittedName>
</protein>
<keyword evidence="3" id="KW-0808">Transferase</keyword>
<name>A0A2S1LRX2_9FLAO</name>
<dbReference type="Gene3D" id="3.40.50.150">
    <property type="entry name" value="Vaccinia Virus protein VP39"/>
    <property type="match status" value="1"/>
</dbReference>
<dbReference type="PANTHER" id="PTHR14741:SF32">
    <property type="entry name" value="TRIMETHYLGUANOSINE SYNTHASE"/>
    <property type="match status" value="1"/>
</dbReference>
<feature type="domain" description="THUMP-like" evidence="1">
    <location>
        <begin position="332"/>
        <end position="401"/>
    </location>
</feature>
<organism evidence="3 4">
    <name type="scientific">Flavobacterium kingsejongi</name>
    <dbReference type="NCBI Taxonomy" id="1678728"/>
    <lineage>
        <taxon>Bacteria</taxon>
        <taxon>Pseudomonadati</taxon>
        <taxon>Bacteroidota</taxon>
        <taxon>Flavobacteriia</taxon>
        <taxon>Flavobacteriales</taxon>
        <taxon>Flavobacteriaceae</taxon>
        <taxon>Flavobacterium</taxon>
    </lineage>
</organism>
<feature type="domain" description="PG-1098 ferredoxin-like" evidence="2">
    <location>
        <begin position="289"/>
        <end position="331"/>
    </location>
</feature>